<dbReference type="PIRSF" id="PIRSF000371">
    <property type="entry name" value="PFL_act_enz"/>
    <property type="match status" value="1"/>
</dbReference>
<dbReference type="InterPro" id="IPR034457">
    <property type="entry name" value="Organic_radical-activating"/>
</dbReference>
<dbReference type="InterPro" id="IPR013785">
    <property type="entry name" value="Aldolase_TIM"/>
</dbReference>
<keyword evidence="8" id="KW-0411">Iron-sulfur</keyword>
<dbReference type="Pfam" id="PF04055">
    <property type="entry name" value="Radical_SAM"/>
    <property type="match status" value="1"/>
</dbReference>
<evidence type="ECO:0000259" key="9">
    <source>
        <dbReference type="PROSITE" id="PS51918"/>
    </source>
</evidence>
<evidence type="ECO:0000313" key="11">
    <source>
        <dbReference type="Proteomes" id="UP001652442"/>
    </source>
</evidence>
<evidence type="ECO:0000256" key="6">
    <source>
        <dbReference type="ARBA" id="ARBA00023002"/>
    </source>
</evidence>
<dbReference type="InterPro" id="IPR001989">
    <property type="entry name" value="Radical_activat_CS"/>
</dbReference>
<dbReference type="InterPro" id="IPR058240">
    <property type="entry name" value="rSAM_sf"/>
</dbReference>
<evidence type="ECO:0000256" key="2">
    <source>
        <dbReference type="ARBA" id="ARBA00009777"/>
    </source>
</evidence>
<dbReference type="PANTHER" id="PTHR30352">
    <property type="entry name" value="PYRUVATE FORMATE-LYASE-ACTIVATING ENZYME"/>
    <property type="match status" value="1"/>
</dbReference>
<accession>A0ABT2THP0</accession>
<evidence type="ECO:0000256" key="3">
    <source>
        <dbReference type="ARBA" id="ARBA00022485"/>
    </source>
</evidence>
<dbReference type="Gene3D" id="3.20.20.70">
    <property type="entry name" value="Aldolase class I"/>
    <property type="match status" value="1"/>
</dbReference>
<evidence type="ECO:0000313" key="10">
    <source>
        <dbReference type="EMBL" id="MCU6761709.1"/>
    </source>
</evidence>
<reference evidence="10 11" key="1">
    <citation type="journal article" date="2021" name="ISME Commun">
        <title>Automated analysis of genomic sequences facilitates high-throughput and comprehensive description of bacteria.</title>
        <authorList>
            <person name="Hitch T.C.A."/>
        </authorList>
    </citation>
    <scope>NUCLEOTIDE SEQUENCE [LARGE SCALE GENOMIC DNA]</scope>
    <source>
        <strain evidence="10 11">Sanger_109</strain>
    </source>
</reference>
<keyword evidence="3" id="KW-0004">4Fe-4S</keyword>
<comment type="caution">
    <text evidence="10">The sequence shown here is derived from an EMBL/GenBank/DDBJ whole genome shotgun (WGS) entry which is preliminary data.</text>
</comment>
<dbReference type="Proteomes" id="UP001652442">
    <property type="component" value="Unassembled WGS sequence"/>
</dbReference>
<dbReference type="CDD" id="cd01335">
    <property type="entry name" value="Radical_SAM"/>
    <property type="match status" value="1"/>
</dbReference>
<dbReference type="InterPro" id="IPR012839">
    <property type="entry name" value="Organic_radical_activase"/>
</dbReference>
<evidence type="ECO:0000256" key="8">
    <source>
        <dbReference type="ARBA" id="ARBA00023014"/>
    </source>
</evidence>
<evidence type="ECO:0000256" key="7">
    <source>
        <dbReference type="ARBA" id="ARBA00023004"/>
    </source>
</evidence>
<dbReference type="RefSeq" id="WP_158424497.1">
    <property type="nucleotide sequence ID" value="NZ_JAOQJQ010000002.1"/>
</dbReference>
<keyword evidence="5" id="KW-0479">Metal-binding</keyword>
<sequence length="259" mass="29442">MKGIVFDIQRYSIHDGPGIRTVVFLKGCPLQCLWCCNPESQNPEPEAEYHEKQKIMGSVWEAEGILEEIQKDRDCYRHSGGGVTLSGGEVLMQPGFAAEILQWCCERNIHTAVETSGYGAWEAIEKILPWTDLFLYDLKHMDKMTHKILTGVSNQLILENARRIAQTGKEIIIRMPFVPGCNTEKENIDNMVTFMKSAEIRTIHLMPFHQLGKDKYRRLGREYLLAGKASLNQDKEGARRLQEVCNQLKDQGFWAAVGG</sequence>
<comment type="similarity">
    <text evidence="2">Belongs to the organic radical-activating enzymes family.</text>
</comment>
<dbReference type="SFLD" id="SFLDS00029">
    <property type="entry name" value="Radical_SAM"/>
    <property type="match status" value="1"/>
</dbReference>
<dbReference type="InterPro" id="IPR007197">
    <property type="entry name" value="rSAM"/>
</dbReference>
<evidence type="ECO:0000256" key="4">
    <source>
        <dbReference type="ARBA" id="ARBA00022691"/>
    </source>
</evidence>
<keyword evidence="4" id="KW-0949">S-adenosyl-L-methionine</keyword>
<dbReference type="SFLD" id="SFLDG01066">
    <property type="entry name" value="organic_radical-activating_enz"/>
    <property type="match status" value="1"/>
</dbReference>
<comment type="cofactor">
    <cofactor evidence="1">
        <name>[4Fe-4S] cluster</name>
        <dbReference type="ChEBI" id="CHEBI:49883"/>
    </cofactor>
</comment>
<dbReference type="PROSITE" id="PS51918">
    <property type="entry name" value="RADICAL_SAM"/>
    <property type="match status" value="1"/>
</dbReference>
<dbReference type="PANTHER" id="PTHR30352:SF4">
    <property type="entry name" value="PYRUVATE FORMATE-LYASE 2-ACTIVATING ENZYME"/>
    <property type="match status" value="1"/>
</dbReference>
<name>A0ABT2THP0_9FIRM</name>
<dbReference type="SUPFAM" id="SSF102114">
    <property type="entry name" value="Radical SAM enzymes"/>
    <property type="match status" value="1"/>
</dbReference>
<dbReference type="PROSITE" id="PS01087">
    <property type="entry name" value="RADICAL_ACTIVATING"/>
    <property type="match status" value="1"/>
</dbReference>
<gene>
    <name evidence="10" type="ORF">OCV88_05070</name>
</gene>
<keyword evidence="6" id="KW-0560">Oxidoreductase</keyword>
<dbReference type="EMBL" id="JAOQJQ010000002">
    <property type="protein sequence ID" value="MCU6761709.1"/>
    <property type="molecule type" value="Genomic_DNA"/>
</dbReference>
<keyword evidence="7" id="KW-0408">Iron</keyword>
<evidence type="ECO:0000256" key="1">
    <source>
        <dbReference type="ARBA" id="ARBA00001966"/>
    </source>
</evidence>
<protein>
    <submittedName>
        <fullName evidence="10">Glycyl-radical enzyme activating protein</fullName>
    </submittedName>
</protein>
<keyword evidence="11" id="KW-1185">Reference proteome</keyword>
<feature type="domain" description="Radical SAM core" evidence="9">
    <location>
        <begin position="14"/>
        <end position="251"/>
    </location>
</feature>
<proteinExistence type="inferred from homology"/>
<organism evidence="10 11">
    <name type="scientific">Brotonthovivens ammoniilytica</name>
    <dbReference type="NCBI Taxonomy" id="2981725"/>
    <lineage>
        <taxon>Bacteria</taxon>
        <taxon>Bacillati</taxon>
        <taxon>Bacillota</taxon>
        <taxon>Clostridia</taxon>
        <taxon>Lachnospirales</taxon>
        <taxon>Lachnospiraceae</taxon>
        <taxon>Brotonthovivens</taxon>
    </lineage>
</organism>
<dbReference type="NCBIfam" id="TIGR02494">
    <property type="entry name" value="PFLE_PFLC"/>
    <property type="match status" value="1"/>
</dbReference>
<evidence type="ECO:0000256" key="5">
    <source>
        <dbReference type="ARBA" id="ARBA00022723"/>
    </source>
</evidence>